<evidence type="ECO:0000259" key="11">
    <source>
        <dbReference type="PROSITE" id="PS51173"/>
    </source>
</evidence>
<dbReference type="PANTHER" id="PTHR33751:SF9">
    <property type="entry name" value="CYTOCHROME C4"/>
    <property type="match status" value="1"/>
</dbReference>
<dbReference type="Gene3D" id="2.60.40.290">
    <property type="match status" value="3"/>
</dbReference>
<dbReference type="InterPro" id="IPR050597">
    <property type="entry name" value="Cytochrome_c_Oxidase_Subunit"/>
</dbReference>
<dbReference type="EMBL" id="CACVAZ010000012">
    <property type="protein sequence ID" value="CAA6803429.1"/>
    <property type="molecule type" value="Genomic_DNA"/>
</dbReference>
<sequence>MENKIIKLIFLTLFVSVNASNVSVNQVRTSDWEKGFCERVEVTNMGSETIQWEIEFASEGTINNLWGANYTQDSNQNIKASGLSWNSQLSQNETKSFGYCATKVVGNTLSEDSSQLILTKTILSTWDGAFCETLKITNNENEDIKWNISTSINGKIYNLWNANYTQGDDLVLNARGVSWNEIVKANASVEFGYCANTIELTPPNSDEEDVAKDKEALLFETIRSDNTLESNIVTDLNLLVVGNNGSSINWSSSNVSVISTDGIVNRPDFEVGNVNVTLTATLTKGSYSDTKTFAFTVKKFDEVIDPDLEDLSKDKEALLFEVIKGNNAVESNILHNLNLLIQGSNGSSITWSSSDVNILSNAGTVSRPDFETGDVEITLTALLSKGSHNDAKTFFLTVKKLDEVVNTDEEDVAEAKELLTFETIKNQNSSSVDIQSNLTLVNKGSFSTNITWHSNNTEVISHQGVVTRLESDTTVTLTATITKGSASTSKAFSLLVTKEISKGDGFCKATYTIDNQWSVGAGISVSVTNLQGNLSSWEVTFSFPSGQSINGNLWNGVETQTDKYVSVLNESYNGNVNNGQKIEFGFNLTHSRINKVPTDIRLNGKLCDGQIGGLEKPISPSSLNAELIDNTKVNLTWIDNSENEDGFMVYQKVNESEWRLLTSLSADVEKYENIAIETDKSYIFKVEATNLAGASSSELVNVIPLNVTVQTGISNEAVSLVANCMACHTDTNSDSSIPLIDGLDKDYLVQTLEGYRTSDTTKNHYSFAMHRIMDGYSDEDIELMANYFSSQAWKGNEIISYDVETITLGETLYKNSCTACHGDDAMQDNMILSKQSEQYLMDTMTNYARGLHKDAHAGMKNVFENTIGDDSTKIEALAKYLAVGLEVPTGTNDTIRGFNARYLSATNQIALSWEFINEATTKIDVLVNGVVVQTLTDMKSLSIVLNKDANSTFVLGNSYDIAIKAFTSTSQSSSETISVIVKTDEAYGQEHYNAKCKTCHGVNGTARADITQWNPGNHSFAQFTQDSNMLVSYYANCDDECLDQIGVYVQNVLEPRTRDNNSSTAEDVYSDIPRGYRLLNTEEYTNTLYSLFEINADNSRSIALALASTELPKDNIVEGYNTDRNLNRIDENKVNALTEMATRVEEYLVSLKGKNDGSCLINNYDFCVADKDKFLSSFATKIFRRPLSASEITTYKALTDVSQIVGDMLVSPKFLYRSEMGEEIGETGIFKLTQYEIATAIAYSMSGTTPDDTLLTLAKNANLNDANTRVVQAVRLLALQTGKDKLDDFIGRWLLEDDVYSLFDKNPERFDGYNSEVRTAQSTQILKYFRMVMESITNSTYKDLFINDAMMTNKTISNYYAEGMSSSASFEQVPATSKRYGILTLGAIASKYANSEESHPFKRGKFVLSRLMCHPLGIPGNGGDVPAITDHTGENKRDRYAQHVNDPSCATCHNLMDPIGFTWENYDGSGRYRTSEYHSDEDGGSKTIDASVTLKGLLTFDEAETYPAEGIRDVSQAIADSDRGPECMAYQYYRYISGDTEAEIENSLVVKKIVSDFKDEQYDLESLFSNIVKLNSFITRTEVEQ</sequence>
<dbReference type="GO" id="GO:0005975">
    <property type="term" value="P:carbohydrate metabolic process"/>
    <property type="evidence" value="ECO:0007669"/>
    <property type="project" value="InterPro"/>
</dbReference>
<feature type="signal peptide" evidence="8">
    <location>
        <begin position="1"/>
        <end position="19"/>
    </location>
</feature>
<dbReference type="InterPro" id="IPR009056">
    <property type="entry name" value="Cyt_c-like_dom"/>
</dbReference>
<dbReference type="Pfam" id="PF00553">
    <property type="entry name" value="CBM_2"/>
    <property type="match status" value="3"/>
</dbReference>
<dbReference type="InterPro" id="IPR036116">
    <property type="entry name" value="FN3_sf"/>
</dbReference>
<dbReference type="PROSITE" id="PS50853">
    <property type="entry name" value="FN3"/>
    <property type="match status" value="1"/>
</dbReference>
<dbReference type="InterPro" id="IPR046780">
    <property type="entry name" value="aBig_2"/>
</dbReference>
<dbReference type="CDD" id="cd00063">
    <property type="entry name" value="FN3"/>
    <property type="match status" value="1"/>
</dbReference>
<accession>A0A6S6SF39</accession>
<dbReference type="SMART" id="SM00637">
    <property type="entry name" value="CBD_II"/>
    <property type="match status" value="3"/>
</dbReference>
<keyword evidence="5 7" id="KW-0408">Iron</keyword>
<keyword evidence="1" id="KW-0813">Transport</keyword>
<evidence type="ECO:0000256" key="5">
    <source>
        <dbReference type="ARBA" id="ARBA00023004"/>
    </source>
</evidence>
<dbReference type="SUPFAM" id="SSF49384">
    <property type="entry name" value="Carbohydrate-binding domain"/>
    <property type="match status" value="3"/>
</dbReference>
<reference evidence="12" key="1">
    <citation type="submission" date="2020-01" db="EMBL/GenBank/DDBJ databases">
        <authorList>
            <person name="Meier V. D."/>
            <person name="Meier V D."/>
        </authorList>
    </citation>
    <scope>NUCLEOTIDE SEQUENCE</scope>
    <source>
        <strain evidence="12">HLG_WM_MAG_02</strain>
    </source>
</reference>
<dbReference type="GO" id="GO:0009055">
    <property type="term" value="F:electron transfer activity"/>
    <property type="evidence" value="ECO:0007669"/>
    <property type="project" value="InterPro"/>
</dbReference>
<dbReference type="InterPro" id="IPR013783">
    <property type="entry name" value="Ig-like_fold"/>
</dbReference>
<dbReference type="GO" id="GO:0046872">
    <property type="term" value="F:metal ion binding"/>
    <property type="evidence" value="ECO:0007669"/>
    <property type="project" value="UniProtKB-KW"/>
</dbReference>
<evidence type="ECO:0000256" key="6">
    <source>
        <dbReference type="ARBA" id="ARBA00023277"/>
    </source>
</evidence>
<evidence type="ECO:0000313" key="12">
    <source>
        <dbReference type="EMBL" id="CAA6803429.1"/>
    </source>
</evidence>
<feature type="domain" description="CBM2" evidence="11">
    <location>
        <begin position="15"/>
        <end position="126"/>
    </location>
</feature>
<evidence type="ECO:0000259" key="9">
    <source>
        <dbReference type="PROSITE" id="PS50853"/>
    </source>
</evidence>
<dbReference type="InterPro" id="IPR008965">
    <property type="entry name" value="CBM2/CBM3_carb-bd_dom_sf"/>
</dbReference>
<feature type="domain" description="CBM2" evidence="11">
    <location>
        <begin position="500"/>
        <end position="610"/>
    </location>
</feature>
<feature type="domain" description="Cytochrome c" evidence="10">
    <location>
        <begin position="710"/>
        <end position="792"/>
    </location>
</feature>
<dbReference type="InterPro" id="IPR036909">
    <property type="entry name" value="Cyt_c-like_dom_sf"/>
</dbReference>
<feature type="chain" id="PRO_5028461869" evidence="8">
    <location>
        <begin position="20"/>
        <end position="1585"/>
    </location>
</feature>
<dbReference type="Pfam" id="PF07627">
    <property type="entry name" value="PSCyt3"/>
    <property type="match status" value="1"/>
</dbReference>
<dbReference type="InterPro" id="IPR001919">
    <property type="entry name" value="CBD2"/>
</dbReference>
<dbReference type="SUPFAM" id="SSF49265">
    <property type="entry name" value="Fibronectin type III"/>
    <property type="match status" value="1"/>
</dbReference>
<protein>
    <submittedName>
        <fullName evidence="12">Uncharacterized protein</fullName>
    </submittedName>
</protein>
<dbReference type="InterPro" id="IPR013042">
    <property type="entry name" value="DUF1592"/>
</dbReference>
<dbReference type="InterPro" id="IPR003961">
    <property type="entry name" value="FN3_dom"/>
</dbReference>
<keyword evidence="6" id="KW-0119">Carbohydrate metabolism</keyword>
<organism evidence="12">
    <name type="scientific">uncultured Sulfurovum sp</name>
    <dbReference type="NCBI Taxonomy" id="269237"/>
    <lineage>
        <taxon>Bacteria</taxon>
        <taxon>Pseudomonadati</taxon>
        <taxon>Campylobacterota</taxon>
        <taxon>Epsilonproteobacteria</taxon>
        <taxon>Campylobacterales</taxon>
        <taxon>Sulfurovaceae</taxon>
        <taxon>Sulfurovum</taxon>
        <taxon>environmental samples</taxon>
    </lineage>
</organism>
<dbReference type="GO" id="GO:0020037">
    <property type="term" value="F:heme binding"/>
    <property type="evidence" value="ECO:0007669"/>
    <property type="project" value="InterPro"/>
</dbReference>
<dbReference type="InterPro" id="IPR012291">
    <property type="entry name" value="CBM2_carb-bd_dom_sf"/>
</dbReference>
<dbReference type="Gene3D" id="1.10.760.10">
    <property type="entry name" value="Cytochrome c-like domain"/>
    <property type="match status" value="2"/>
</dbReference>
<evidence type="ECO:0000256" key="8">
    <source>
        <dbReference type="SAM" id="SignalP"/>
    </source>
</evidence>
<evidence type="ECO:0000256" key="2">
    <source>
        <dbReference type="ARBA" id="ARBA00022617"/>
    </source>
</evidence>
<dbReference type="GO" id="GO:0004553">
    <property type="term" value="F:hydrolase activity, hydrolyzing O-glycosyl compounds"/>
    <property type="evidence" value="ECO:0007669"/>
    <property type="project" value="InterPro"/>
</dbReference>
<name>A0A6S6SF39_9BACT</name>
<dbReference type="Pfam" id="PF20578">
    <property type="entry name" value="aBig_2"/>
    <property type="match status" value="3"/>
</dbReference>
<keyword evidence="4" id="KW-0249">Electron transport</keyword>
<feature type="domain" description="Fibronectin type-III" evidence="9">
    <location>
        <begin position="619"/>
        <end position="711"/>
    </location>
</feature>
<evidence type="ECO:0000256" key="4">
    <source>
        <dbReference type="ARBA" id="ARBA00022982"/>
    </source>
</evidence>
<dbReference type="GO" id="GO:0030247">
    <property type="term" value="F:polysaccharide binding"/>
    <property type="evidence" value="ECO:0007669"/>
    <property type="project" value="UniProtKB-UniRule"/>
</dbReference>
<dbReference type="SUPFAM" id="SSF46626">
    <property type="entry name" value="Cytochrome c"/>
    <property type="match status" value="2"/>
</dbReference>
<keyword evidence="8" id="KW-0732">Signal</keyword>
<keyword evidence="2 7" id="KW-0349">Heme</keyword>
<dbReference type="Gene3D" id="2.60.40.10">
    <property type="entry name" value="Immunoglobulins"/>
    <property type="match status" value="1"/>
</dbReference>
<dbReference type="InterPro" id="IPR013039">
    <property type="entry name" value="DUF1588"/>
</dbReference>
<evidence type="ECO:0000256" key="7">
    <source>
        <dbReference type="PROSITE-ProRule" id="PRU00433"/>
    </source>
</evidence>
<gene>
    <name evidence="12" type="ORF">HELGO_WM29129</name>
</gene>
<dbReference type="PANTHER" id="PTHR33751">
    <property type="entry name" value="CBB3-TYPE CYTOCHROME C OXIDASE SUBUNIT FIXP"/>
    <property type="match status" value="1"/>
</dbReference>
<proteinExistence type="predicted"/>
<evidence type="ECO:0000256" key="3">
    <source>
        <dbReference type="ARBA" id="ARBA00022723"/>
    </source>
</evidence>
<dbReference type="PROSITE" id="PS51007">
    <property type="entry name" value="CYTC"/>
    <property type="match status" value="1"/>
</dbReference>
<evidence type="ECO:0000256" key="1">
    <source>
        <dbReference type="ARBA" id="ARBA00022448"/>
    </source>
</evidence>
<dbReference type="Pfam" id="PF07631">
    <property type="entry name" value="PSD4"/>
    <property type="match status" value="1"/>
</dbReference>
<keyword evidence="3 7" id="KW-0479">Metal-binding</keyword>
<evidence type="ECO:0000259" key="10">
    <source>
        <dbReference type="PROSITE" id="PS51007"/>
    </source>
</evidence>
<dbReference type="PROSITE" id="PS51173">
    <property type="entry name" value="CBM2"/>
    <property type="match status" value="2"/>
</dbReference>